<evidence type="ECO:0000313" key="2">
    <source>
        <dbReference type="Proteomes" id="UP000092584"/>
    </source>
</evidence>
<sequence length="186" mass="21783">MKLILVFLFITLFDKVSAQQEKQFLIESIEDYISITKNRIFEPDNENLFRSILDLNSDGLNDLLISGYQSGDWGNAGGNWKIYFQKSNGSFEKCSEELFMHPLTTYFDSIKNKLLIYRRLGSSEGLIMNYVFENYQLKFLDSMKIKNKSSTDQSEEIDSIINKNLRLKKIIFKKSKLRATDKLVWE</sequence>
<dbReference type="SUPFAM" id="SSF69318">
    <property type="entry name" value="Integrin alpha N-terminal domain"/>
    <property type="match status" value="1"/>
</dbReference>
<dbReference type="AlphaFoldDB" id="A0A1B8TR00"/>
<protein>
    <submittedName>
        <fullName evidence="1">Uncharacterized protein</fullName>
    </submittedName>
</protein>
<reference evidence="2" key="1">
    <citation type="submission" date="2016-02" db="EMBL/GenBank/DDBJ databases">
        <authorList>
            <person name="Shin S.-K."/>
            <person name="Yi H."/>
            <person name="Kim E."/>
        </authorList>
    </citation>
    <scope>NUCLEOTIDE SEQUENCE [LARGE SCALE GENOMIC DNA]</scope>
    <source>
        <strain evidence="2">LPB0003</strain>
    </source>
</reference>
<dbReference type="OrthoDB" id="9926056at2"/>
<keyword evidence="2" id="KW-1185">Reference proteome</keyword>
<gene>
    <name evidence="1" type="ORF">LPB3_14410</name>
</gene>
<organism evidence="1 2">
    <name type="scientific">Polaribacter vadi</name>
    <dbReference type="NCBI Taxonomy" id="1774273"/>
    <lineage>
        <taxon>Bacteria</taxon>
        <taxon>Pseudomonadati</taxon>
        <taxon>Bacteroidota</taxon>
        <taxon>Flavobacteriia</taxon>
        <taxon>Flavobacteriales</taxon>
        <taxon>Flavobacteriaceae</taxon>
    </lineage>
</organism>
<name>A0A1B8TR00_9FLAO</name>
<accession>A0A1B8TR00</accession>
<dbReference type="InterPro" id="IPR028994">
    <property type="entry name" value="Integrin_alpha_N"/>
</dbReference>
<dbReference type="EMBL" id="LSFM01000025">
    <property type="protein sequence ID" value="OBY61975.1"/>
    <property type="molecule type" value="Genomic_DNA"/>
</dbReference>
<dbReference type="Proteomes" id="UP000092584">
    <property type="component" value="Unassembled WGS sequence"/>
</dbReference>
<evidence type="ECO:0000313" key="1">
    <source>
        <dbReference type="EMBL" id="OBY61975.1"/>
    </source>
</evidence>
<dbReference type="STRING" id="1774273.LPB03_14895"/>
<proteinExistence type="predicted"/>
<comment type="caution">
    <text evidence="1">The sequence shown here is derived from an EMBL/GenBank/DDBJ whole genome shotgun (WGS) entry which is preliminary data.</text>
</comment>
<dbReference type="RefSeq" id="WP_139059003.1">
    <property type="nucleotide sequence ID" value="NZ_CP017477.1"/>
</dbReference>